<gene>
    <name evidence="1" type="ORF">Y5W_00912</name>
</gene>
<accession>A0ABS0ANA7</accession>
<protein>
    <recommendedName>
        <fullName evidence="3">DUF4166 domain-containing protein</fullName>
    </recommendedName>
</protein>
<comment type="caution">
    <text evidence="1">The sequence shown here is derived from an EMBL/GenBank/DDBJ whole genome shotgun (WGS) entry which is preliminary data.</text>
</comment>
<dbReference type="EMBL" id="ARXX01000009">
    <property type="protein sequence ID" value="MBF5055618.1"/>
    <property type="molecule type" value="Genomic_DNA"/>
</dbReference>
<keyword evidence="2" id="KW-1185">Reference proteome</keyword>
<sequence length="148" mass="16991">MTMGLLIKETMSGWLSLDEAPARRPFRFSIQAFTPRIFSLSTPRFFRGRVELDGEPYACEGELTLHLGGPHYWLRFEHPELGTLRAEGRKRYGHGGWIQSLVTCPLTVFRDGREVGRASVAYRDSMLLFPFKALRLVDEQRAYRGITP</sequence>
<proteinExistence type="predicted"/>
<dbReference type="Proteomes" id="UP000662703">
    <property type="component" value="Unassembled WGS sequence"/>
</dbReference>
<evidence type="ECO:0008006" key="3">
    <source>
        <dbReference type="Google" id="ProtNLM"/>
    </source>
</evidence>
<dbReference type="RefSeq" id="WP_194864328.1">
    <property type="nucleotide sequence ID" value="NZ_ARXX01000009.1"/>
</dbReference>
<evidence type="ECO:0000313" key="1">
    <source>
        <dbReference type="EMBL" id="MBF5055618.1"/>
    </source>
</evidence>
<organism evidence="1 2">
    <name type="scientific">Alloalcanivorax profundimaris</name>
    <dbReference type="NCBI Taxonomy" id="2735259"/>
    <lineage>
        <taxon>Bacteria</taxon>
        <taxon>Pseudomonadati</taxon>
        <taxon>Pseudomonadota</taxon>
        <taxon>Gammaproteobacteria</taxon>
        <taxon>Oceanospirillales</taxon>
        <taxon>Alcanivoracaceae</taxon>
        <taxon>Alloalcanivorax</taxon>
    </lineage>
</organism>
<evidence type="ECO:0000313" key="2">
    <source>
        <dbReference type="Proteomes" id="UP000662703"/>
    </source>
</evidence>
<name>A0ABS0ANA7_9GAMM</name>
<reference evidence="1 2" key="1">
    <citation type="submission" date="2012-09" db="EMBL/GenBank/DDBJ databases">
        <title>Genome Sequence of alkane-degrading Bacterium Alcanivorax sp. 521-1.</title>
        <authorList>
            <person name="Lai Q."/>
            <person name="Shao Z."/>
        </authorList>
    </citation>
    <scope>NUCLEOTIDE SEQUENCE [LARGE SCALE GENOMIC DNA]</scope>
    <source>
        <strain evidence="1 2">521-1</strain>
    </source>
</reference>